<accession>A0A1B2J0I7</accession>
<sequence length="279" mass="31552">MMVSNTWLAQLPIAPIDTATPVSGGDINEAYRITKGTSSYFLLVQPHRETAFYRHEIEGLHLLGKAALVPEVIANGQIDGDAFLILSWLESGSGSQRDLGELVAHVHQVHNDQFGFAHNVDGKLPKINTWQDNWGEFYVYQRLDVLAKRAQEHGLWSRSRQTQLAHLRTIILDFYHQNQTEASLLHGDLWAGNYMFTSDGKSALIDPDVLYGDREFDLAMTTIFGGFDADFYAGYNAVYPVKPGFNDRLPWYQLYYLMAHLNLFGETYGGAVDRILSLY</sequence>
<organism evidence="2 3">
    <name type="scientific">Secundilactobacillus paracollinoides</name>
    <dbReference type="NCBI Taxonomy" id="240427"/>
    <lineage>
        <taxon>Bacteria</taxon>
        <taxon>Bacillati</taxon>
        <taxon>Bacillota</taxon>
        <taxon>Bacilli</taxon>
        <taxon>Lactobacillales</taxon>
        <taxon>Lactobacillaceae</taxon>
        <taxon>Secundilactobacillus</taxon>
    </lineage>
</organism>
<dbReference type="AlphaFoldDB" id="A0A1B2J0I7"/>
<keyword evidence="1" id="KW-0418">Kinase</keyword>
<dbReference type="Gene3D" id="3.90.1200.10">
    <property type="match status" value="1"/>
</dbReference>
<dbReference type="PIRSF" id="PIRSF006221">
    <property type="entry name" value="Ketosamine-3-kinase"/>
    <property type="match status" value="1"/>
</dbReference>
<dbReference type="Proteomes" id="UP000093267">
    <property type="component" value="Chromosome"/>
</dbReference>
<dbReference type="PANTHER" id="PTHR12149:SF8">
    <property type="entry name" value="PROTEIN-RIBULOSAMINE 3-KINASE"/>
    <property type="match status" value="1"/>
</dbReference>
<dbReference type="EMBL" id="CP014924">
    <property type="protein sequence ID" value="ANZ67821.1"/>
    <property type="molecule type" value="Genomic_DNA"/>
</dbReference>
<dbReference type="Pfam" id="PF03881">
    <property type="entry name" value="Fructosamin_kin"/>
    <property type="match status" value="1"/>
</dbReference>
<dbReference type="STRING" id="240427.AYR62_05165"/>
<keyword evidence="3" id="KW-1185">Reference proteome</keyword>
<dbReference type="PANTHER" id="PTHR12149">
    <property type="entry name" value="FRUCTOSAMINE 3 KINASE-RELATED PROTEIN"/>
    <property type="match status" value="1"/>
</dbReference>
<keyword evidence="1 2" id="KW-0808">Transferase</keyword>
<reference evidence="2 3" key="1">
    <citation type="submission" date="2016-03" db="EMBL/GenBank/DDBJ databases">
        <title>Pediococcus and Lactobacillus from brewery environment - whole genome sequencing and assembly.</title>
        <authorList>
            <person name="Behr J."/>
            <person name="Geissler A.J."/>
            <person name="Vogel R.F."/>
        </authorList>
    </citation>
    <scope>NUCLEOTIDE SEQUENCE [LARGE SCALE GENOMIC DNA]</scope>
    <source>
        <strain evidence="2 3">TMW 1.1995</strain>
    </source>
</reference>
<gene>
    <name evidence="2" type="ORF">AYR63_12185</name>
</gene>
<comment type="similarity">
    <text evidence="1">Belongs to the fructosamine kinase family.</text>
</comment>
<evidence type="ECO:0000313" key="3">
    <source>
        <dbReference type="Proteomes" id="UP000093267"/>
    </source>
</evidence>
<evidence type="ECO:0000256" key="1">
    <source>
        <dbReference type="PIRNR" id="PIRNR006221"/>
    </source>
</evidence>
<dbReference type="SUPFAM" id="SSF56112">
    <property type="entry name" value="Protein kinase-like (PK-like)"/>
    <property type="match status" value="1"/>
</dbReference>
<dbReference type="InterPro" id="IPR016477">
    <property type="entry name" value="Fructo-/Ketosamine-3-kinase"/>
</dbReference>
<dbReference type="InterPro" id="IPR011009">
    <property type="entry name" value="Kinase-like_dom_sf"/>
</dbReference>
<protein>
    <submittedName>
        <fullName evidence="2">Aminoglycoside phosphotransferase</fullName>
    </submittedName>
</protein>
<proteinExistence type="inferred from homology"/>
<evidence type="ECO:0000313" key="2">
    <source>
        <dbReference type="EMBL" id="ANZ67821.1"/>
    </source>
</evidence>
<dbReference type="RefSeq" id="WP_065903059.1">
    <property type="nucleotide sequence ID" value="NZ_CP014912.1"/>
</dbReference>
<dbReference type="Gene3D" id="3.30.200.20">
    <property type="entry name" value="Phosphorylase Kinase, domain 1"/>
    <property type="match status" value="1"/>
</dbReference>
<dbReference type="OrthoDB" id="5291879at2"/>
<dbReference type="GO" id="GO:0016301">
    <property type="term" value="F:kinase activity"/>
    <property type="evidence" value="ECO:0007669"/>
    <property type="project" value="UniProtKB-UniRule"/>
</dbReference>
<name>A0A1B2J0I7_9LACO</name>